<evidence type="ECO:0000256" key="1">
    <source>
        <dbReference type="ARBA" id="ARBA00004418"/>
    </source>
</evidence>
<evidence type="ECO:0000256" key="2">
    <source>
        <dbReference type="ARBA" id="ARBA00022448"/>
    </source>
</evidence>
<dbReference type="CDD" id="cd13590">
    <property type="entry name" value="PBP2_PotD_PotF_like"/>
    <property type="match status" value="1"/>
</dbReference>
<dbReference type="PANTHER" id="PTHR30222:SF17">
    <property type="entry name" value="SPERMIDINE_PUTRESCINE-BINDING PERIPLASMIC PROTEIN"/>
    <property type="match status" value="1"/>
</dbReference>
<organism evidence="5 6">
    <name type="scientific">Ancylobacter tetraedralis</name>
    <dbReference type="NCBI Taxonomy" id="217068"/>
    <lineage>
        <taxon>Bacteria</taxon>
        <taxon>Pseudomonadati</taxon>
        <taxon>Pseudomonadota</taxon>
        <taxon>Alphaproteobacteria</taxon>
        <taxon>Hyphomicrobiales</taxon>
        <taxon>Xanthobacteraceae</taxon>
        <taxon>Ancylobacter</taxon>
    </lineage>
</organism>
<dbReference type="EMBL" id="JACICD010000010">
    <property type="protein sequence ID" value="MBB3773415.1"/>
    <property type="molecule type" value="Genomic_DNA"/>
</dbReference>
<comment type="subcellular location">
    <subcellularLocation>
        <location evidence="1">Periplasm</location>
    </subcellularLocation>
</comment>
<keyword evidence="2" id="KW-0813">Transport</keyword>
<comment type="caution">
    <text evidence="5">The sequence shown here is derived from an EMBL/GenBank/DDBJ whole genome shotgun (WGS) entry which is preliminary data.</text>
</comment>
<dbReference type="GO" id="GO:0015846">
    <property type="term" value="P:polyamine transport"/>
    <property type="evidence" value="ECO:0007669"/>
    <property type="project" value="InterPro"/>
</dbReference>
<dbReference type="Gene3D" id="3.40.190.10">
    <property type="entry name" value="Periplasmic binding protein-like II"/>
    <property type="match status" value="2"/>
</dbReference>
<gene>
    <name evidence="5" type="ORF">FHS55_004050</name>
</gene>
<evidence type="ECO:0000256" key="4">
    <source>
        <dbReference type="ARBA" id="ARBA00022764"/>
    </source>
</evidence>
<dbReference type="SUPFAM" id="SSF53850">
    <property type="entry name" value="Periplasmic binding protein-like II"/>
    <property type="match status" value="1"/>
</dbReference>
<accession>A0A839ZFP7</accession>
<keyword evidence="3" id="KW-0732">Signal</keyword>
<reference evidence="5 6" key="1">
    <citation type="submission" date="2020-08" db="EMBL/GenBank/DDBJ databases">
        <title>Genomic Encyclopedia of Type Strains, Phase IV (KMG-IV): sequencing the most valuable type-strain genomes for metagenomic binning, comparative biology and taxonomic classification.</title>
        <authorList>
            <person name="Goeker M."/>
        </authorList>
    </citation>
    <scope>NUCLEOTIDE SEQUENCE [LARGE SCALE GENOMIC DNA]</scope>
    <source>
        <strain evidence="5 6">DSM 5895</strain>
    </source>
</reference>
<dbReference type="GO" id="GO:0042597">
    <property type="term" value="C:periplasmic space"/>
    <property type="evidence" value="ECO:0007669"/>
    <property type="project" value="UniProtKB-SubCell"/>
</dbReference>
<dbReference type="Proteomes" id="UP000533469">
    <property type="component" value="Unassembled WGS sequence"/>
</dbReference>
<dbReference type="PRINTS" id="PR00909">
    <property type="entry name" value="SPERMDNBNDNG"/>
</dbReference>
<dbReference type="RefSeq" id="WP_183191553.1">
    <property type="nucleotide sequence ID" value="NZ_JACICD010000010.1"/>
</dbReference>
<dbReference type="InterPro" id="IPR001188">
    <property type="entry name" value="Sperm_putr-bd"/>
</dbReference>
<keyword evidence="4" id="KW-0574">Periplasm</keyword>
<name>A0A839ZFP7_9HYPH</name>
<dbReference type="InterPro" id="IPR006059">
    <property type="entry name" value="SBP"/>
</dbReference>
<sequence length="354" mass="39131">MKTLRSSLTHGTMAVAIGALTLFTAVEARAESITVLNFANYMPEDILQRFKDKTGISVDLVTTSTNEETMGRLTTSNGAGFDVVFVSSPFAEALRHLDLVTDVNHANLPNLVNLYDEAKNLSFDPGNVYTVPYAWGTTGLCYRDDLLSKAPTSWWDLLKPSDEAKGKITMVSTDRWLLAAGQLANGYSVNDVTPEHLEKVKADLIAAKKTLLAYDDATFYSKLVAGEAVMVHAWDGWCNYALAETPHAHFVVPKEGSDFYIDVMVVPKASEHKEAAEKFINFVLEPENQGWVSTNLFFKTPNRIAMEALPEDIKKKYPNLTITPADLAKFETFHDLGADLPRVSKVVTEITSSR</sequence>
<evidence type="ECO:0000313" key="6">
    <source>
        <dbReference type="Proteomes" id="UP000533469"/>
    </source>
</evidence>
<protein>
    <submittedName>
        <fullName evidence="5">Spermidine/putrescine transport system substrate-binding protein</fullName>
    </submittedName>
</protein>
<proteinExistence type="predicted"/>
<keyword evidence="6" id="KW-1185">Reference proteome</keyword>
<dbReference type="AlphaFoldDB" id="A0A839ZFP7"/>
<dbReference type="GO" id="GO:0019808">
    <property type="term" value="F:polyamine binding"/>
    <property type="evidence" value="ECO:0007669"/>
    <property type="project" value="InterPro"/>
</dbReference>
<evidence type="ECO:0000313" key="5">
    <source>
        <dbReference type="EMBL" id="MBB3773415.1"/>
    </source>
</evidence>
<evidence type="ECO:0000256" key="3">
    <source>
        <dbReference type="ARBA" id="ARBA00022729"/>
    </source>
</evidence>
<dbReference type="Pfam" id="PF13416">
    <property type="entry name" value="SBP_bac_8"/>
    <property type="match status" value="1"/>
</dbReference>
<dbReference type="PANTHER" id="PTHR30222">
    <property type="entry name" value="SPERMIDINE/PUTRESCINE-BINDING PERIPLASMIC PROTEIN"/>
    <property type="match status" value="1"/>
</dbReference>